<evidence type="ECO:0000313" key="1">
    <source>
        <dbReference type="EMBL" id="BAK94904.1"/>
    </source>
</evidence>
<proteinExistence type="predicted"/>
<protein>
    <submittedName>
        <fullName evidence="1">Transposase</fullName>
    </submittedName>
</protein>
<dbReference type="EMBL" id="AP012046">
    <property type="protein sequence ID" value="BAK94904.1"/>
    <property type="molecule type" value="Genomic_DNA"/>
</dbReference>
<dbReference type="KEGG" id="thl:TEH_15770"/>
<gene>
    <name evidence="1" type="ordered locus">TEH_15770</name>
</gene>
<accession>A0AAN1SI54</accession>
<dbReference type="Proteomes" id="UP000002663">
    <property type="component" value="Chromosome"/>
</dbReference>
<evidence type="ECO:0000313" key="2">
    <source>
        <dbReference type="Proteomes" id="UP000002663"/>
    </source>
</evidence>
<organism evidence="1 2">
    <name type="scientific">Tetragenococcus halophilus (strain DSM 20338 / JCM 20259 / NCIMB 9735 / NBRC 12172)</name>
    <name type="common">Pediococcus halophilus</name>
    <dbReference type="NCBI Taxonomy" id="945021"/>
    <lineage>
        <taxon>Bacteria</taxon>
        <taxon>Bacillati</taxon>
        <taxon>Bacillota</taxon>
        <taxon>Bacilli</taxon>
        <taxon>Lactobacillales</taxon>
        <taxon>Enterococcaceae</taxon>
        <taxon>Tetragenococcus</taxon>
    </lineage>
</organism>
<dbReference type="AlphaFoldDB" id="A0AAN1SI54"/>
<sequence>MLRRFISKGTRMEHVSLSLIRRVQDWMNRLPRKILGYATLPVSVYLKRCRNLRSLPHELDDETPWHDGLWTVLWS</sequence>
<name>A0AAN1SI54_TETHN</name>
<reference evidence="1 2" key="1">
    <citation type="submission" date="2011-01" db="EMBL/GenBank/DDBJ databases">
        <title>Whole genome sequence of Tetragenococcus halophilus NBRC 12172.</title>
        <authorList>
            <person name="Nakazawa H."/>
            <person name="Omata S."/>
            <person name="Koga C."/>
            <person name="Watanabe Y."/>
            <person name="Katano Y."/>
            <person name="Ito N."/>
            <person name="Tsukatani N."/>
            <person name="Ankai A."/>
            <person name="Oguchi A."/>
            <person name="Fukui S."/>
            <person name="Yashiro I."/>
            <person name="Kamata S."/>
            <person name="Hashimoto Y."/>
            <person name="Yamazaki J."/>
            <person name="Taguchi H."/>
            <person name="Tanaka A."/>
            <person name="Koyama T."/>
            <person name="Ichige A."/>
            <person name="Hanya Y."/>
            <person name="Tanikawa S."/>
            <person name="Yamazaki S."/>
            <person name="Fujita N."/>
        </authorList>
    </citation>
    <scope>NUCLEOTIDE SEQUENCE [LARGE SCALE GENOMIC DNA]</scope>
    <source>
        <strain evidence="2">DSM 20338 / JCM 20259 / NCIMB 9735 / NBRC 12172</strain>
    </source>
</reference>